<comment type="caution">
    <text evidence="1">The sequence shown here is derived from an EMBL/GenBank/DDBJ whole genome shotgun (WGS) entry which is preliminary data.</text>
</comment>
<protein>
    <submittedName>
        <fullName evidence="1">Uncharacterized protein</fullName>
    </submittedName>
</protein>
<sequence>MRKMFQLVEVLPRPIEYQNKARLCLSAAMGDSRSFSAGISMSHSNVEQHDERRRHRPLFAFFMNNNG</sequence>
<keyword evidence="2" id="KW-1185">Reference proteome</keyword>
<accession>A0ABR2DFQ9</accession>
<organism evidence="1 2">
    <name type="scientific">Hibiscus sabdariffa</name>
    <name type="common">roselle</name>
    <dbReference type="NCBI Taxonomy" id="183260"/>
    <lineage>
        <taxon>Eukaryota</taxon>
        <taxon>Viridiplantae</taxon>
        <taxon>Streptophyta</taxon>
        <taxon>Embryophyta</taxon>
        <taxon>Tracheophyta</taxon>
        <taxon>Spermatophyta</taxon>
        <taxon>Magnoliopsida</taxon>
        <taxon>eudicotyledons</taxon>
        <taxon>Gunneridae</taxon>
        <taxon>Pentapetalae</taxon>
        <taxon>rosids</taxon>
        <taxon>malvids</taxon>
        <taxon>Malvales</taxon>
        <taxon>Malvaceae</taxon>
        <taxon>Malvoideae</taxon>
        <taxon>Hibiscus</taxon>
    </lineage>
</organism>
<evidence type="ECO:0000313" key="2">
    <source>
        <dbReference type="Proteomes" id="UP001472677"/>
    </source>
</evidence>
<dbReference type="Proteomes" id="UP001472677">
    <property type="component" value="Unassembled WGS sequence"/>
</dbReference>
<gene>
    <name evidence="1" type="ORF">V6N12_043915</name>
</gene>
<name>A0ABR2DFQ9_9ROSI</name>
<proteinExistence type="predicted"/>
<evidence type="ECO:0000313" key="1">
    <source>
        <dbReference type="EMBL" id="KAK8537767.1"/>
    </source>
</evidence>
<dbReference type="EMBL" id="JBBPBM010000028">
    <property type="protein sequence ID" value="KAK8537767.1"/>
    <property type="molecule type" value="Genomic_DNA"/>
</dbReference>
<reference evidence="1 2" key="1">
    <citation type="journal article" date="2024" name="G3 (Bethesda)">
        <title>Genome assembly of Hibiscus sabdariffa L. provides insights into metabolisms of medicinal natural products.</title>
        <authorList>
            <person name="Kim T."/>
        </authorList>
    </citation>
    <scope>NUCLEOTIDE SEQUENCE [LARGE SCALE GENOMIC DNA]</scope>
    <source>
        <strain evidence="1">TK-2024</strain>
        <tissue evidence="1">Old leaves</tissue>
    </source>
</reference>